<keyword evidence="2" id="KW-0378">Hydrolase</keyword>
<dbReference type="STRING" id="362418.IW19_09315"/>
<evidence type="ECO:0000313" key="3">
    <source>
        <dbReference type="Proteomes" id="UP000028715"/>
    </source>
</evidence>
<dbReference type="Gene3D" id="3.40.50.1820">
    <property type="entry name" value="alpha/beta hydrolase"/>
    <property type="match status" value="1"/>
</dbReference>
<organism evidence="2 3">
    <name type="scientific">Flavobacterium reichenbachii</name>
    <dbReference type="NCBI Taxonomy" id="362418"/>
    <lineage>
        <taxon>Bacteria</taxon>
        <taxon>Pseudomonadati</taxon>
        <taxon>Bacteroidota</taxon>
        <taxon>Flavobacteriia</taxon>
        <taxon>Flavobacteriales</taxon>
        <taxon>Flavobacteriaceae</taxon>
        <taxon>Flavobacterium</taxon>
    </lineage>
</organism>
<feature type="domain" description="AB hydrolase-1" evidence="1">
    <location>
        <begin position="57"/>
        <end position="281"/>
    </location>
</feature>
<dbReference type="GO" id="GO:0016020">
    <property type="term" value="C:membrane"/>
    <property type="evidence" value="ECO:0007669"/>
    <property type="project" value="TreeGrafter"/>
</dbReference>
<evidence type="ECO:0000313" key="2">
    <source>
        <dbReference type="EMBL" id="KFF05704.1"/>
    </source>
</evidence>
<dbReference type="InterPro" id="IPR029058">
    <property type="entry name" value="AB_hydrolase_fold"/>
</dbReference>
<protein>
    <submittedName>
        <fullName evidence="2">Alpha/beta hydrolase</fullName>
    </submittedName>
</protein>
<dbReference type="Proteomes" id="UP000028715">
    <property type="component" value="Unassembled WGS sequence"/>
</dbReference>
<dbReference type="InterPro" id="IPR050266">
    <property type="entry name" value="AB_hydrolase_sf"/>
</dbReference>
<comment type="caution">
    <text evidence="2">The sequence shown here is derived from an EMBL/GenBank/DDBJ whole genome shotgun (WGS) entry which is preliminary data.</text>
</comment>
<keyword evidence="3" id="KW-1185">Reference proteome</keyword>
<dbReference type="PANTHER" id="PTHR43798:SF5">
    <property type="entry name" value="MONOACYLGLYCEROL LIPASE ABHD6"/>
    <property type="match status" value="1"/>
</dbReference>
<accession>A0A085ZMP0</accession>
<dbReference type="PANTHER" id="PTHR43798">
    <property type="entry name" value="MONOACYLGLYCEROL LIPASE"/>
    <property type="match status" value="1"/>
</dbReference>
<dbReference type="PRINTS" id="PR00111">
    <property type="entry name" value="ABHYDROLASE"/>
</dbReference>
<dbReference type="GO" id="GO:0047372">
    <property type="term" value="F:monoacylglycerol lipase activity"/>
    <property type="evidence" value="ECO:0007669"/>
    <property type="project" value="TreeGrafter"/>
</dbReference>
<sequence length="296" mass="32538">MKTSNSNVLILTTVIGKKDQDTARSSETQYAALSGRKLAYRSIGSGSPIILSNRFRGTLDTWDPLFLDTLSKNYRVITFDYTGIGYSTGTLPTDVISVANDIKDLASYLKLEKTAVLGWSWGGLIAQAAALQYPELITHAVIIGSVPVGQRIVDIGPAFLQAAVKPLNDFDDEIILFYEPKSQKSIDAAKISYERISKRLDVSKIPSTMEVFQLYFQAGAAAAEDKEGLREKLKKTAIPILVISGDNDISAAVENWFPLLRELPTVQIIILPYAGHAPQHQEPILTVGYINTFLMQ</sequence>
<gene>
    <name evidence="2" type="ORF">IW19_09315</name>
</gene>
<dbReference type="EMBL" id="JPRL01000001">
    <property type="protein sequence ID" value="KFF05704.1"/>
    <property type="molecule type" value="Genomic_DNA"/>
</dbReference>
<dbReference type="OrthoDB" id="9773293at2"/>
<dbReference type="eggNOG" id="COG2021">
    <property type="taxonomic scope" value="Bacteria"/>
</dbReference>
<proteinExistence type="predicted"/>
<dbReference type="InterPro" id="IPR000073">
    <property type="entry name" value="AB_hydrolase_1"/>
</dbReference>
<dbReference type="GO" id="GO:0046464">
    <property type="term" value="P:acylglycerol catabolic process"/>
    <property type="evidence" value="ECO:0007669"/>
    <property type="project" value="TreeGrafter"/>
</dbReference>
<dbReference type="Pfam" id="PF00561">
    <property type="entry name" value="Abhydrolase_1"/>
    <property type="match status" value="1"/>
</dbReference>
<dbReference type="AlphaFoldDB" id="A0A085ZMP0"/>
<name>A0A085ZMP0_9FLAO</name>
<reference evidence="2 3" key="1">
    <citation type="submission" date="2014-07" db="EMBL/GenBank/DDBJ databases">
        <title>Genome of Flavobacterium reichenbachii LMG 25512.</title>
        <authorList>
            <person name="Stropko S.J."/>
            <person name="Pipes S.E."/>
            <person name="Newman J.D."/>
        </authorList>
    </citation>
    <scope>NUCLEOTIDE SEQUENCE [LARGE SCALE GENOMIC DNA]</scope>
    <source>
        <strain evidence="2 3">LMG 25512</strain>
    </source>
</reference>
<evidence type="ECO:0000259" key="1">
    <source>
        <dbReference type="Pfam" id="PF00561"/>
    </source>
</evidence>
<dbReference type="RefSeq" id="WP_084679027.1">
    <property type="nucleotide sequence ID" value="NZ_JPRL01000001.1"/>
</dbReference>
<dbReference type="SUPFAM" id="SSF53474">
    <property type="entry name" value="alpha/beta-Hydrolases"/>
    <property type="match status" value="1"/>
</dbReference>